<dbReference type="Gene3D" id="1.10.287.1490">
    <property type="match status" value="1"/>
</dbReference>
<keyword evidence="4" id="KW-1185">Reference proteome</keyword>
<name>A0ABW1ZCH4_9BACT</name>
<feature type="coiled-coil region" evidence="1">
    <location>
        <begin position="184"/>
        <end position="211"/>
    </location>
</feature>
<evidence type="ECO:0000259" key="2">
    <source>
        <dbReference type="Pfam" id="PF10099"/>
    </source>
</evidence>
<keyword evidence="1" id="KW-0175">Coiled coil</keyword>
<evidence type="ECO:0000313" key="3">
    <source>
        <dbReference type="EMBL" id="MFC6647117.1"/>
    </source>
</evidence>
<feature type="domain" description="Anti-sigma K factor RskA C-terminal" evidence="2">
    <location>
        <begin position="268"/>
        <end position="339"/>
    </location>
</feature>
<dbReference type="EMBL" id="JBHSWI010000001">
    <property type="protein sequence ID" value="MFC6647117.1"/>
    <property type="molecule type" value="Genomic_DNA"/>
</dbReference>
<feature type="coiled-coil region" evidence="1">
    <location>
        <begin position="100"/>
        <end position="127"/>
    </location>
</feature>
<dbReference type="RefSeq" id="WP_263370959.1">
    <property type="nucleotide sequence ID" value="NZ_JAGSYD010000002.1"/>
</dbReference>
<dbReference type="InterPro" id="IPR018764">
    <property type="entry name" value="RskA_C"/>
</dbReference>
<evidence type="ECO:0000256" key="1">
    <source>
        <dbReference type="SAM" id="Coils"/>
    </source>
</evidence>
<evidence type="ECO:0000313" key="4">
    <source>
        <dbReference type="Proteomes" id="UP001596391"/>
    </source>
</evidence>
<reference evidence="4" key="1">
    <citation type="journal article" date="2019" name="Int. J. Syst. Evol. Microbiol.">
        <title>The Global Catalogue of Microorganisms (GCM) 10K type strain sequencing project: providing services to taxonomists for standard genome sequencing and annotation.</title>
        <authorList>
            <consortium name="The Broad Institute Genomics Platform"/>
            <consortium name="The Broad Institute Genome Sequencing Center for Infectious Disease"/>
            <person name="Wu L."/>
            <person name="Ma J."/>
        </authorList>
    </citation>
    <scope>NUCLEOTIDE SEQUENCE [LARGE SCALE GENOMIC DNA]</scope>
    <source>
        <strain evidence="4">CGMCC 1.16026</strain>
    </source>
</reference>
<gene>
    <name evidence="3" type="ORF">ACFQBQ_16355</name>
</gene>
<comment type="caution">
    <text evidence="3">The sequence shown here is derived from an EMBL/GenBank/DDBJ whole genome shotgun (WGS) entry which is preliminary data.</text>
</comment>
<accession>A0ABW1ZCH4</accession>
<sequence>MAQAAAAQAPLESQEQFDAAAKRFAAQLDTVPVPQAKPRAKGNWLLYGTIAACGLTASTYGVRSYIQHQADRSTMTRSATTITRPTVASSAVVSTEVVPAKNSESENAQLRKQLTDLQQAALAARSAQADLQKQLDADRLQLDQASSDKQALTVQLNAAQGSVQTLHEQLAAAHAASGQQDVQIVALTDKIRSLNAELADLNTNLESKERMLALDKDFLSHDKDIRDLIGSRNLYIADIYDTTEKGKTAKPFGRIFYTQDRSLVFYGFDLDKQPSLSRAVSYQVWGSGSDHDPVSLGLFYQDDGHKRWVLRCNDSKSLSRLNMVFVTVEPSGGSNKPTGKQLLRAYLQIEPNHP</sequence>
<proteinExistence type="predicted"/>
<protein>
    <submittedName>
        <fullName evidence="3">Anti-sigma factor domain-containing protein</fullName>
    </submittedName>
</protein>
<organism evidence="3 4">
    <name type="scientific">Granulicella cerasi</name>
    <dbReference type="NCBI Taxonomy" id="741063"/>
    <lineage>
        <taxon>Bacteria</taxon>
        <taxon>Pseudomonadati</taxon>
        <taxon>Acidobacteriota</taxon>
        <taxon>Terriglobia</taxon>
        <taxon>Terriglobales</taxon>
        <taxon>Acidobacteriaceae</taxon>
        <taxon>Granulicella</taxon>
    </lineage>
</organism>
<dbReference type="Proteomes" id="UP001596391">
    <property type="component" value="Unassembled WGS sequence"/>
</dbReference>
<dbReference type="Pfam" id="PF10099">
    <property type="entry name" value="RskA_C"/>
    <property type="match status" value="1"/>
</dbReference>